<dbReference type="InterPro" id="IPR026444">
    <property type="entry name" value="Secre_tail"/>
</dbReference>
<sequence>MKKCLLSFFVFVTCHVNLLGQVDTVEISGYDSLFAPVIQYSHTGILPYLHQSETPIGVFDGESSEMYPLETHEFRQILVDLEMSNLGGQYQMIDSIMPAFQKKIQEQREVPFVFLHLEYDELREDSLLMEYDEELKQLFILDPQGESPFATNELFIVSIPDSFYGNGLRYVIDSSHYYTNTSEKPTSFEISFNEGNTWEPFDWGDTLTNAQSLNSIFYIKALFPGNVVRKSMMSASNTLHCGYGAYIPEPALAPWNPLPSQFFHGNVIADYTQNPGGAAIGNAYTWFRPNPAQGEENLYKKPVIIVEGLELGIYDEQDAGNYQMGTFGWCGLWGNGDYPLENMPDLLYDLHDNGYDIIMLDFKYNRRDIRENAYVLVKLIEKINEYKTTDAEPNVVIGASMGGLISRYALRWMENNNMDHCTRLYLSIDAPHRGAYISVGALHMISHLAVNTVKGDADARDFLNKLKDKAVMQMLRHNIIFQSDQEFDSFYGELQALGYPQKTKNVAIASGSKQGNTFGFNSGDRLFFAAGSWNIPFLWRQMMEMEYYALPGKSGNVVYEGVIAAGVRIGVLFPIFAGPKDPRTVVFNKPDQTSFDRLAGGYRTTAEQLGEQIGAKEWIQTHVDHDRHCFVPLVSALDLNTSNWYYDASGMEDDYPDPNLTPFDAIYAPSDNTEHVEITDGNQTGKGDNIEFALRHIKEGGSLPNVGNVITSTYNYGSSTKTHITHERVENGGKMLLYGNQADGDGGGPTPPTGNTHNYFLGHGSCFGKDLNIGNNGELVVGESSVGNKAELYIQESSALILESGGKMIVKNGSKVIIEDGGNFAFLDGAEIILEGSNSILEIKGKVTVGDDATFTFSGGGRMIIDQFIWGSVADNFWDIGQNAKMHLEGSTPFDQVLLECKGNFSPKMQNHHTFAEITIKTGKALLHPGVHMSITSPLTFRNMEVTVPPGMESSDLNRHGGLRLWGNHNDNTMIYNNRFYHGIYGINASQVSATHPLKIDNSTFENCGTGIKISGKSYEIMGCDFENNIEGVYTSGIHSASFVKNSTFKNNQHGLFLYGQSGTEVTVEGSDFLITTHIGLPTYGIWLEDHNLTLRCNTFNGLHYGVYATDDYQNPTVFVDMKDDAHNDFTGNTVGVILMYVAGFSVVNGQNNFYNDKDIHYLGLSTYVDMYDQTRVDMQGNTMEYCSPCYTFTLPWHNGGFKNEINFTNGGGAYTYNPDHAQSFVGCSQGMSNPHFIAEHTMIGMLSSEINVDPDLGENLINLIDASLDIAEKITTPNNLEGTDDELAFEQANNVTGELLPMFSQLTNEEKGLLHIYIKMKQKALAQMYAQEILAFDHAAGNDPHDEVEQLNGYIQSLINAYGTPTDTAGFERRALFNLERAHAYRQGGFYPEAMAILTEFPTNVSARVYEKWSYWDCICSVENDYLTEAIEQEQFDQTMSYCNTQFAPSISPDIPETDYESQERKKAFILNIYPNPTGDFLYFRTEHLAEPEEIIRKEMFNLLGVKVYSEEIEASYMQRVDVRNLPSGSYILEVTGGGKTYQKKVIVN</sequence>
<gene>
    <name evidence="3" type="ORF">ACFPFU_10440</name>
</gene>
<protein>
    <submittedName>
        <fullName evidence="3">Right-handed parallel beta-helix repeat-containing protein</fullName>
    </submittedName>
</protein>
<dbReference type="InterPro" id="IPR011050">
    <property type="entry name" value="Pectin_lyase_fold/virulence"/>
</dbReference>
<dbReference type="SUPFAM" id="SSF53474">
    <property type="entry name" value="alpha/beta-Hydrolases"/>
    <property type="match status" value="1"/>
</dbReference>
<dbReference type="Pfam" id="PF02450">
    <property type="entry name" value="LCAT"/>
    <property type="match status" value="1"/>
</dbReference>
<organism evidence="3 4">
    <name type="scientific">Negadavirga shengliensis</name>
    <dbReference type="NCBI Taxonomy" id="1389218"/>
    <lineage>
        <taxon>Bacteria</taxon>
        <taxon>Pseudomonadati</taxon>
        <taxon>Bacteroidota</taxon>
        <taxon>Cytophagia</taxon>
        <taxon>Cytophagales</taxon>
        <taxon>Cyclobacteriaceae</taxon>
        <taxon>Negadavirga</taxon>
    </lineage>
</organism>
<dbReference type="Gene3D" id="3.40.50.1820">
    <property type="entry name" value="alpha/beta hydrolase"/>
    <property type="match status" value="1"/>
</dbReference>
<keyword evidence="4" id="KW-1185">Reference proteome</keyword>
<proteinExistence type="predicted"/>
<evidence type="ECO:0000313" key="3">
    <source>
        <dbReference type="EMBL" id="MFC4872107.1"/>
    </source>
</evidence>
<dbReference type="SMART" id="SM00710">
    <property type="entry name" value="PbH1"/>
    <property type="match status" value="4"/>
</dbReference>
<dbReference type="EMBL" id="JBHSJJ010000005">
    <property type="protein sequence ID" value="MFC4872107.1"/>
    <property type="molecule type" value="Genomic_DNA"/>
</dbReference>
<dbReference type="Pfam" id="PF13229">
    <property type="entry name" value="Beta_helix"/>
    <property type="match status" value="1"/>
</dbReference>
<dbReference type="Pfam" id="PF18962">
    <property type="entry name" value="Por_Secre_tail"/>
    <property type="match status" value="1"/>
</dbReference>
<evidence type="ECO:0000313" key="4">
    <source>
        <dbReference type="Proteomes" id="UP001595818"/>
    </source>
</evidence>
<dbReference type="InterPro" id="IPR003386">
    <property type="entry name" value="LACT/PDAT_acylTrfase"/>
</dbReference>
<reference evidence="4" key="1">
    <citation type="journal article" date="2019" name="Int. J. Syst. Evol. Microbiol.">
        <title>The Global Catalogue of Microorganisms (GCM) 10K type strain sequencing project: providing services to taxonomists for standard genome sequencing and annotation.</title>
        <authorList>
            <consortium name="The Broad Institute Genomics Platform"/>
            <consortium name="The Broad Institute Genome Sequencing Center for Infectious Disease"/>
            <person name="Wu L."/>
            <person name="Ma J."/>
        </authorList>
    </citation>
    <scope>NUCLEOTIDE SEQUENCE [LARGE SCALE GENOMIC DNA]</scope>
    <source>
        <strain evidence="4">CGMCC 4.7466</strain>
    </source>
</reference>
<dbReference type="Proteomes" id="UP001595818">
    <property type="component" value="Unassembled WGS sequence"/>
</dbReference>
<name>A0ABV9T094_9BACT</name>
<dbReference type="InterPro" id="IPR012334">
    <property type="entry name" value="Pectin_lyas_fold"/>
</dbReference>
<comment type="caution">
    <text evidence="3">The sequence shown here is derived from an EMBL/GenBank/DDBJ whole genome shotgun (WGS) entry which is preliminary data.</text>
</comment>
<dbReference type="Gene3D" id="2.160.20.10">
    <property type="entry name" value="Single-stranded right-handed beta-helix, Pectin lyase-like"/>
    <property type="match status" value="1"/>
</dbReference>
<feature type="domain" description="Right handed beta helix" evidence="1">
    <location>
        <begin position="962"/>
        <end position="1117"/>
    </location>
</feature>
<accession>A0ABV9T094</accession>
<dbReference type="SUPFAM" id="SSF51126">
    <property type="entry name" value="Pectin lyase-like"/>
    <property type="match status" value="1"/>
</dbReference>
<evidence type="ECO:0000259" key="1">
    <source>
        <dbReference type="Pfam" id="PF13229"/>
    </source>
</evidence>
<dbReference type="InterPro" id="IPR039448">
    <property type="entry name" value="Beta_helix"/>
</dbReference>
<feature type="domain" description="Secretion system C-terminal sorting" evidence="2">
    <location>
        <begin position="1474"/>
        <end position="1549"/>
    </location>
</feature>
<dbReference type="InterPro" id="IPR006626">
    <property type="entry name" value="PbH1"/>
</dbReference>
<evidence type="ECO:0000259" key="2">
    <source>
        <dbReference type="Pfam" id="PF18962"/>
    </source>
</evidence>
<dbReference type="InterPro" id="IPR029058">
    <property type="entry name" value="AB_hydrolase_fold"/>
</dbReference>
<dbReference type="NCBIfam" id="TIGR04183">
    <property type="entry name" value="Por_Secre_tail"/>
    <property type="match status" value="1"/>
</dbReference>
<dbReference type="RefSeq" id="WP_377064214.1">
    <property type="nucleotide sequence ID" value="NZ_JBHSJJ010000005.1"/>
</dbReference>